<keyword evidence="4 8" id="KW-0812">Transmembrane</keyword>
<evidence type="ECO:0000313" key="10">
    <source>
        <dbReference type="EMBL" id="OPC85079.1"/>
    </source>
</evidence>
<dbReference type="SUPFAM" id="SSF82866">
    <property type="entry name" value="Multidrug efflux transporter AcrB transmembrane domain"/>
    <property type="match status" value="2"/>
</dbReference>
<dbReference type="Proteomes" id="UP000190037">
    <property type="component" value="Unassembled WGS sequence"/>
</dbReference>
<dbReference type="InterPro" id="IPR001036">
    <property type="entry name" value="Acrflvin-R"/>
</dbReference>
<dbReference type="OrthoDB" id="7051771at2"/>
<feature type="domain" description="Membrane transport protein MMPL" evidence="9">
    <location>
        <begin position="469"/>
        <end position="686"/>
    </location>
</feature>
<keyword evidence="3" id="KW-1003">Cell membrane</keyword>
<feature type="region of interest" description="Disordered" evidence="7">
    <location>
        <begin position="700"/>
        <end position="726"/>
    </location>
</feature>
<feature type="transmembrane region" description="Helical" evidence="8">
    <location>
        <begin position="540"/>
        <end position="558"/>
    </location>
</feature>
<evidence type="ECO:0000256" key="4">
    <source>
        <dbReference type="ARBA" id="ARBA00022692"/>
    </source>
</evidence>
<feature type="transmembrane region" description="Helical" evidence="8">
    <location>
        <begin position="361"/>
        <end position="383"/>
    </location>
</feature>
<protein>
    <recommendedName>
        <fullName evidence="9">Membrane transport protein MMPL domain-containing protein</fullName>
    </recommendedName>
</protein>
<proteinExistence type="inferred from homology"/>
<feature type="transmembrane region" description="Helical" evidence="8">
    <location>
        <begin position="578"/>
        <end position="596"/>
    </location>
</feature>
<feature type="transmembrane region" description="Helical" evidence="8">
    <location>
        <begin position="275"/>
        <end position="296"/>
    </location>
</feature>
<evidence type="ECO:0000256" key="6">
    <source>
        <dbReference type="ARBA" id="ARBA00023136"/>
    </source>
</evidence>
<sequence>MLERLGDLVFRRARAVLVVATLVLLVSAGVGFGAFGKLKSGGFDAPNSASSRARDEIEDTFGGRPNLVIEVRAKDGSGVDTPAVADAGRRLTAALAAAPGFDQVASYWTTNAPGLEADGGRGALLVAHSAEDDIAELPESARLPADSPLRVRIGGDAAIGPAVNGQVGTSLAIAESIAVPLTLLLLVLAFGSLIAALVPLVIGFVAIMGTFAELFVLGSLTDVSIFSINLTTALGLGLAIDYALLIVARHRELLHAGHDLHDAVVGTVRTAGRTIVFSAATVAAALAVLLVFPQYFLRSFAYAGIGVVVISALAALIVAPALLTVLGPRVESMRIRGIKGVQGAEAPIWSRLAGFVTRRPVLTALPVVAVLLLAASPLLGVTFGTPDERVLPTSTQARQVGDTLRADYSLDDTRSLDVVLLGAGAQAPVDAYAGRLAALPGVTRVDTAGPDRIRPNARLISVITTLPAKSDAAQDLVHDVRAVPAPSATEALVGGTDARLVDTKASIGDRLPLAFGLIVLSTFVLLFLFTGSILQPLRALLLNGLSITAAVGITVWVFQDGHLSGLLGFTPLPMDTSMTVLLFCIAFALSMDYEVFVTSRIKELHDAGASDADAVRQGLGRTGRIVTTAAALLAVTFVAFLTSTVSFLQLFGFGAALAILLDATLVRGVLVPAAMRLLGRHAWYAPPVLRRLHARVGLHESAPGSGTAPDARAGAESHTDAPGVVR</sequence>
<dbReference type="PANTHER" id="PTHR33406">
    <property type="entry name" value="MEMBRANE PROTEIN MJ1562-RELATED"/>
    <property type="match status" value="1"/>
</dbReference>
<dbReference type="STRING" id="159449.B4N89_16515"/>
<reference evidence="10 11" key="1">
    <citation type="submission" date="2017-03" db="EMBL/GenBank/DDBJ databases">
        <title>Draft genome sequence of Streptomyces scabrisporus NF3, endophyte isolated from Amphipterygium adstringens.</title>
        <authorList>
            <person name="Vazquez M."/>
            <person name="Ceapa C.D."/>
            <person name="Rodriguez Luna D."/>
            <person name="Sanchez Esquivel S."/>
        </authorList>
    </citation>
    <scope>NUCLEOTIDE SEQUENCE [LARGE SCALE GENOMIC DNA]</scope>
    <source>
        <strain evidence="10 11">NF3</strain>
    </source>
</reference>
<evidence type="ECO:0000256" key="3">
    <source>
        <dbReference type="ARBA" id="ARBA00022475"/>
    </source>
</evidence>
<dbReference type="RefSeq" id="WP_078979403.1">
    <property type="nucleotide sequence ID" value="NZ_MWQN01000001.1"/>
</dbReference>
<evidence type="ECO:0000259" key="9">
    <source>
        <dbReference type="Pfam" id="PF03176"/>
    </source>
</evidence>
<accession>A0A1T3P7K3</accession>
<feature type="domain" description="Membrane transport protein MMPL" evidence="9">
    <location>
        <begin position="74"/>
        <end position="361"/>
    </location>
</feature>
<feature type="transmembrane region" description="Helical" evidence="8">
    <location>
        <begin position="625"/>
        <end position="644"/>
    </location>
</feature>
<comment type="caution">
    <text evidence="10">The sequence shown here is derived from an EMBL/GenBank/DDBJ whole genome shotgun (WGS) entry which is preliminary data.</text>
</comment>
<evidence type="ECO:0000256" key="5">
    <source>
        <dbReference type="ARBA" id="ARBA00022989"/>
    </source>
</evidence>
<evidence type="ECO:0000256" key="1">
    <source>
        <dbReference type="ARBA" id="ARBA00004651"/>
    </source>
</evidence>
<comment type="subcellular location">
    <subcellularLocation>
        <location evidence="1">Cell membrane</location>
        <topology evidence="1">Multi-pass membrane protein</topology>
    </subcellularLocation>
</comment>
<feature type="transmembrane region" description="Helical" evidence="8">
    <location>
        <begin position="650"/>
        <end position="670"/>
    </location>
</feature>
<dbReference type="GO" id="GO:0022857">
    <property type="term" value="F:transmembrane transporter activity"/>
    <property type="evidence" value="ECO:0007669"/>
    <property type="project" value="InterPro"/>
</dbReference>
<organism evidence="10 11">
    <name type="scientific">Embleya scabrispora</name>
    <dbReference type="NCBI Taxonomy" id="159449"/>
    <lineage>
        <taxon>Bacteria</taxon>
        <taxon>Bacillati</taxon>
        <taxon>Actinomycetota</taxon>
        <taxon>Actinomycetes</taxon>
        <taxon>Kitasatosporales</taxon>
        <taxon>Streptomycetaceae</taxon>
        <taxon>Embleya</taxon>
    </lineage>
</organism>
<dbReference type="GO" id="GO:0005886">
    <property type="term" value="C:plasma membrane"/>
    <property type="evidence" value="ECO:0007669"/>
    <property type="project" value="UniProtKB-SubCell"/>
</dbReference>
<feature type="transmembrane region" description="Helical" evidence="8">
    <location>
        <begin position="223"/>
        <end position="248"/>
    </location>
</feature>
<dbReference type="Gene3D" id="1.20.1640.10">
    <property type="entry name" value="Multidrug efflux transporter AcrB transmembrane domain"/>
    <property type="match status" value="2"/>
</dbReference>
<gene>
    <name evidence="10" type="ORF">B4N89_16515</name>
</gene>
<feature type="transmembrane region" description="Helical" evidence="8">
    <location>
        <begin position="302"/>
        <end position="326"/>
    </location>
</feature>
<dbReference type="InterPro" id="IPR004869">
    <property type="entry name" value="MMPL_dom"/>
</dbReference>
<evidence type="ECO:0000256" key="2">
    <source>
        <dbReference type="ARBA" id="ARBA00010157"/>
    </source>
</evidence>
<dbReference type="EMBL" id="MWQN01000001">
    <property type="protein sequence ID" value="OPC85079.1"/>
    <property type="molecule type" value="Genomic_DNA"/>
</dbReference>
<keyword evidence="6 8" id="KW-0472">Membrane</keyword>
<feature type="transmembrane region" description="Helical" evidence="8">
    <location>
        <begin position="183"/>
        <end position="211"/>
    </location>
</feature>
<evidence type="ECO:0000313" key="11">
    <source>
        <dbReference type="Proteomes" id="UP000190037"/>
    </source>
</evidence>
<keyword evidence="5 8" id="KW-1133">Transmembrane helix</keyword>
<name>A0A1T3P7K3_9ACTN</name>
<keyword evidence="11" id="KW-1185">Reference proteome</keyword>
<evidence type="ECO:0000256" key="7">
    <source>
        <dbReference type="SAM" id="MobiDB-lite"/>
    </source>
</evidence>
<dbReference type="AlphaFoldDB" id="A0A1T3P7K3"/>
<feature type="transmembrane region" description="Helical" evidence="8">
    <location>
        <begin position="15"/>
        <end position="35"/>
    </location>
</feature>
<dbReference type="PANTHER" id="PTHR33406:SF11">
    <property type="entry name" value="MEMBRANE PROTEIN SCO6666-RELATED"/>
    <property type="match status" value="1"/>
</dbReference>
<evidence type="ECO:0000256" key="8">
    <source>
        <dbReference type="SAM" id="Phobius"/>
    </source>
</evidence>
<dbReference type="InterPro" id="IPR050545">
    <property type="entry name" value="Mycobact_MmpL"/>
</dbReference>
<dbReference type="PRINTS" id="PR00702">
    <property type="entry name" value="ACRIFLAVINRP"/>
</dbReference>
<dbReference type="Pfam" id="PF03176">
    <property type="entry name" value="MMPL"/>
    <property type="match status" value="2"/>
</dbReference>
<feature type="transmembrane region" description="Helical" evidence="8">
    <location>
        <begin position="513"/>
        <end position="533"/>
    </location>
</feature>
<comment type="similarity">
    <text evidence="2">Belongs to the resistance-nodulation-cell division (RND) (TC 2.A.6) family. MmpL subfamily.</text>
</comment>